<evidence type="ECO:0000256" key="18">
    <source>
        <dbReference type="ARBA" id="ARBA00022989"/>
    </source>
</evidence>
<evidence type="ECO:0000256" key="2">
    <source>
        <dbReference type="ARBA" id="ARBA00004172"/>
    </source>
</evidence>
<keyword evidence="25 36" id="KW-0407">Ion channel</keyword>
<dbReference type="InterPro" id="IPR005408">
    <property type="entry name" value="2pore_dom_K_chnl_TWIK"/>
</dbReference>
<feature type="transmembrane region" description="Helical" evidence="38">
    <location>
        <begin position="21"/>
        <end position="44"/>
    </location>
</feature>
<keyword evidence="9 36" id="KW-0813">Transport</keyword>
<keyword evidence="17" id="KW-0630">Potassium</keyword>
<evidence type="ECO:0000256" key="14">
    <source>
        <dbReference type="ARBA" id="ARBA00022753"/>
    </source>
</evidence>
<dbReference type="AlphaFoldDB" id="A0A3N0YU13"/>
<evidence type="ECO:0000256" key="16">
    <source>
        <dbReference type="ARBA" id="ARBA00022843"/>
    </source>
</evidence>
<feature type="domain" description="Potassium channel" evidence="39">
    <location>
        <begin position="193"/>
        <end position="268"/>
    </location>
</feature>
<feature type="compositionally biased region" description="Basic residues" evidence="37">
    <location>
        <begin position="548"/>
        <end position="558"/>
    </location>
</feature>
<comment type="catalytic activity">
    <reaction evidence="33">
        <text>Rb(+)(in) = Rb(+)(out)</text>
        <dbReference type="Rhea" id="RHEA:78547"/>
        <dbReference type="ChEBI" id="CHEBI:49847"/>
    </reaction>
</comment>
<dbReference type="GO" id="GO:0015271">
    <property type="term" value="F:outward rectifier potassium channel activity"/>
    <property type="evidence" value="ECO:0007669"/>
    <property type="project" value="TreeGrafter"/>
</dbReference>
<evidence type="ECO:0000256" key="12">
    <source>
        <dbReference type="ARBA" id="ARBA00022538"/>
    </source>
</evidence>
<keyword evidence="14" id="KW-0967">Endosome</keyword>
<comment type="catalytic activity">
    <reaction evidence="29">
        <text>K(+)(in) = K(+)(out)</text>
        <dbReference type="Rhea" id="RHEA:29463"/>
        <dbReference type="ChEBI" id="CHEBI:29103"/>
    </reaction>
</comment>
<dbReference type="PANTHER" id="PTHR11003:SF59">
    <property type="entry name" value="POTASSIUM CHANNEL SUBFAMILY K MEMBER 1"/>
    <property type="match status" value="1"/>
</dbReference>
<organism evidence="40 41">
    <name type="scientific">Anabarilius grahami</name>
    <name type="common">Kanglang fish</name>
    <name type="synonym">Barilius grahami</name>
    <dbReference type="NCBI Taxonomy" id="495550"/>
    <lineage>
        <taxon>Eukaryota</taxon>
        <taxon>Metazoa</taxon>
        <taxon>Chordata</taxon>
        <taxon>Craniata</taxon>
        <taxon>Vertebrata</taxon>
        <taxon>Euteleostomi</taxon>
        <taxon>Actinopterygii</taxon>
        <taxon>Neopterygii</taxon>
        <taxon>Teleostei</taxon>
        <taxon>Ostariophysi</taxon>
        <taxon>Cypriniformes</taxon>
        <taxon>Xenocyprididae</taxon>
        <taxon>Xenocypridinae</taxon>
        <taxon>Xenocypridinae incertae sedis</taxon>
        <taxon>Anabarilius</taxon>
    </lineage>
</organism>
<dbReference type="GO" id="GO:0016324">
    <property type="term" value="C:apical plasma membrane"/>
    <property type="evidence" value="ECO:0007669"/>
    <property type="project" value="UniProtKB-SubCell"/>
</dbReference>
<comment type="catalytic activity">
    <reaction evidence="32">
        <text>Li(+)(in) = Li(+)(out)</text>
        <dbReference type="Rhea" id="RHEA:78551"/>
        <dbReference type="ChEBI" id="CHEBI:49713"/>
    </reaction>
</comment>
<evidence type="ECO:0000256" key="37">
    <source>
        <dbReference type="SAM" id="MobiDB-lite"/>
    </source>
</evidence>
<dbReference type="OrthoDB" id="297496at2759"/>
<dbReference type="FunFam" id="1.10.287.70:FF:000076">
    <property type="entry name" value="Potassium channel subfamily K member"/>
    <property type="match status" value="1"/>
</dbReference>
<dbReference type="PRINTS" id="PR01586">
    <property type="entry name" value="TWIKCHANNEL"/>
</dbReference>
<keyword evidence="22" id="KW-1015">Disulfide bond</keyword>
<dbReference type="PRINTS" id="PR01096">
    <property type="entry name" value="TWIK1CHANNEL"/>
</dbReference>
<dbReference type="EMBL" id="RJVU01026577">
    <property type="protein sequence ID" value="ROL49697.1"/>
    <property type="molecule type" value="Genomic_DNA"/>
</dbReference>
<comment type="similarity">
    <text evidence="7 36">Belongs to the two pore domain potassium channel (TC 1.A.1.8) family.</text>
</comment>
<evidence type="ECO:0000256" key="33">
    <source>
        <dbReference type="ARBA" id="ARBA00044657"/>
    </source>
</evidence>
<feature type="transmembrane region" description="Helical" evidence="38">
    <location>
        <begin position="244"/>
        <end position="264"/>
    </location>
</feature>
<evidence type="ECO:0000256" key="22">
    <source>
        <dbReference type="ARBA" id="ARBA00023157"/>
    </source>
</evidence>
<sequence>MLQSLAGNSCVRLIQSNKSAWYFLFLVLGYILYLIFGAVVFSSVELPYEDVLRQELRKIKRQFLQEHECLSEERLERFLYKALEASNYGVSILNNASASWNWDFTSSLFFASTVLSTTGYGHTAPLSDGGKAFCIIYSVIGIPFTLLFLTAVVQRIMVYSTWRPIMYVHMRWGLSKPLVALVHATLLAIVAVSCFFLIPAAIFSALEENWNFLESFYFCFISLSTIGLGDYVPGEAFNQKFRELYKLGITVYLLLGLIAMLVVLETFCELQQLKQLRKIFYLKKEKPQDRLAIMEHDHLAFTSMSDGTVNSPQEDKTEPFVDFPVLTSPGGQWGETVEARETSCPTSLVFSDASEKAQRRSQHSGFSDATRKTTKQWRQKTKQGAPFAAWSTQGAPVPAKSKQGAPVPPSHEKGYLTTKQWRQKTTQGAPFAARSTQGEPGPARSTHRAPVLASSEKGDLTSSLVFRNSYEKAPNSGFADATQKTTKQWRQKTTQGAPFSAMSKHGAPLPASSEKGDLTSSLVFSDASEKAPNSDFSDATLKTMEQQRKRRKKKPRTS</sequence>
<evidence type="ECO:0000256" key="6">
    <source>
        <dbReference type="ARBA" id="ARBA00004651"/>
    </source>
</evidence>
<keyword evidence="26" id="KW-0968">Cytoplasmic vesicle</keyword>
<evidence type="ECO:0000256" key="17">
    <source>
        <dbReference type="ARBA" id="ARBA00022958"/>
    </source>
</evidence>
<comment type="catalytic activity">
    <reaction evidence="30">
        <text>Na(+)(in) = Na(+)(out)</text>
        <dbReference type="Rhea" id="RHEA:34963"/>
        <dbReference type="ChEBI" id="CHEBI:29101"/>
    </reaction>
</comment>
<evidence type="ECO:0000256" key="29">
    <source>
        <dbReference type="ARBA" id="ARBA00034430"/>
    </source>
</evidence>
<evidence type="ECO:0000256" key="13">
    <source>
        <dbReference type="ARBA" id="ARBA00022692"/>
    </source>
</evidence>
<keyword evidence="16" id="KW-0832">Ubl conjugation</keyword>
<evidence type="ECO:0000256" key="36">
    <source>
        <dbReference type="RuleBase" id="RU003857"/>
    </source>
</evidence>
<comment type="subunit">
    <text evidence="35">Homodimer; disulfide-linked. Heterodimer with KCNK2; disulfide-linked. In astrocytes, forms mostly heterodimeric potassium channels with KCNK2, with only a minor proportion of functional channels containing homodimeric KCNK1. Interacts with KCNK3 and KCNK9, forming functional heterodimeric channels. Interacts with GNG4. Identified in a complex with PSD and ARF6; interacts only with PSD that is bound to ARF6. Interacts with UBE2I.</text>
</comment>
<dbReference type="InterPro" id="IPR003280">
    <property type="entry name" value="2pore_dom_K_chnl"/>
</dbReference>
<evidence type="ECO:0000256" key="5">
    <source>
        <dbReference type="ARBA" id="ARBA00004541"/>
    </source>
</evidence>
<evidence type="ECO:0000256" key="9">
    <source>
        <dbReference type="ARBA" id="ARBA00022448"/>
    </source>
</evidence>
<dbReference type="Proteomes" id="UP000281406">
    <property type="component" value="Unassembled WGS sequence"/>
</dbReference>
<dbReference type="PANTHER" id="PTHR11003">
    <property type="entry name" value="POTASSIUM CHANNEL, SUBFAMILY K"/>
    <property type="match status" value="1"/>
</dbReference>
<keyword evidence="20 36" id="KW-0406">Ion transport</keyword>
<evidence type="ECO:0000256" key="10">
    <source>
        <dbReference type="ARBA" id="ARBA00022475"/>
    </source>
</evidence>
<gene>
    <name evidence="40" type="ORF">DPX16_16023</name>
</gene>
<dbReference type="GO" id="GO:0097060">
    <property type="term" value="C:synaptic membrane"/>
    <property type="evidence" value="ECO:0007669"/>
    <property type="project" value="UniProtKB-SubCell"/>
</dbReference>
<keyword evidence="12" id="KW-0633">Potassium transport</keyword>
<evidence type="ECO:0000256" key="26">
    <source>
        <dbReference type="ARBA" id="ARBA00023329"/>
    </source>
</evidence>
<keyword evidence="41" id="KW-1185">Reference proteome</keyword>
<dbReference type="GO" id="GO:0055037">
    <property type="term" value="C:recycling endosome"/>
    <property type="evidence" value="ECO:0007669"/>
    <property type="project" value="UniProtKB-SubCell"/>
</dbReference>
<accession>A0A3N0YU13</accession>
<dbReference type="InterPro" id="IPR013099">
    <property type="entry name" value="K_chnl_dom"/>
</dbReference>
<reference evidence="40 41" key="1">
    <citation type="submission" date="2018-10" db="EMBL/GenBank/DDBJ databases">
        <title>Genome assembly for a Yunnan-Guizhou Plateau 3E fish, Anabarilius grahami (Regan), and its evolutionary and genetic applications.</title>
        <authorList>
            <person name="Jiang W."/>
        </authorList>
    </citation>
    <scope>NUCLEOTIDE SEQUENCE [LARGE SCALE GENOMIC DNA]</scope>
    <source>
        <strain evidence="40">AG-KIZ</strain>
        <tissue evidence="40">Muscle</tissue>
    </source>
</reference>
<feature type="compositionally biased region" description="Polar residues" evidence="37">
    <location>
        <begin position="417"/>
        <end position="438"/>
    </location>
</feature>
<evidence type="ECO:0000256" key="38">
    <source>
        <dbReference type="SAM" id="Phobius"/>
    </source>
</evidence>
<evidence type="ECO:0000256" key="24">
    <source>
        <dbReference type="ARBA" id="ARBA00023273"/>
    </source>
</evidence>
<feature type="compositionally biased region" description="Basic residues" evidence="37">
    <location>
        <begin position="372"/>
        <end position="381"/>
    </location>
</feature>
<keyword evidence="19" id="KW-0770">Synapse</keyword>
<evidence type="ECO:0000256" key="25">
    <source>
        <dbReference type="ARBA" id="ARBA00023303"/>
    </source>
</evidence>
<keyword evidence="21 38" id="KW-0472">Membrane</keyword>
<feature type="compositionally biased region" description="Low complexity" evidence="37">
    <location>
        <begin position="482"/>
        <end position="495"/>
    </location>
</feature>
<feature type="region of interest" description="Disordered" evidence="37">
    <location>
        <begin position="351"/>
        <end position="456"/>
    </location>
</feature>
<dbReference type="Pfam" id="PF07885">
    <property type="entry name" value="Ion_trans_2"/>
    <property type="match status" value="2"/>
</dbReference>
<evidence type="ECO:0000256" key="20">
    <source>
        <dbReference type="ARBA" id="ARBA00023065"/>
    </source>
</evidence>
<evidence type="ECO:0000256" key="30">
    <source>
        <dbReference type="ARBA" id="ARBA00036239"/>
    </source>
</evidence>
<evidence type="ECO:0000313" key="41">
    <source>
        <dbReference type="Proteomes" id="UP000281406"/>
    </source>
</evidence>
<dbReference type="InterPro" id="IPR001779">
    <property type="entry name" value="2pore_dom_K_chnl_TWIK1"/>
</dbReference>
<evidence type="ECO:0000256" key="21">
    <source>
        <dbReference type="ARBA" id="ARBA00023136"/>
    </source>
</evidence>
<name>A0A3N0YU13_ANAGA</name>
<keyword evidence="10" id="KW-1003">Cell membrane</keyword>
<evidence type="ECO:0000256" key="3">
    <source>
        <dbReference type="ARBA" id="ARBA00004221"/>
    </source>
</evidence>
<feature type="transmembrane region" description="Helical" evidence="38">
    <location>
        <begin position="215"/>
        <end position="232"/>
    </location>
</feature>
<comment type="catalytic activity">
    <reaction evidence="1">
        <text>NH4(+)(in) = NH4(+)(out)</text>
        <dbReference type="Rhea" id="RHEA:28747"/>
        <dbReference type="ChEBI" id="CHEBI:28938"/>
    </reaction>
</comment>
<evidence type="ECO:0000256" key="23">
    <source>
        <dbReference type="ARBA" id="ARBA00023180"/>
    </source>
</evidence>
<dbReference type="Gene3D" id="1.10.287.70">
    <property type="match status" value="1"/>
</dbReference>
<evidence type="ECO:0000256" key="27">
    <source>
        <dbReference type="ARBA" id="ARBA00024167"/>
    </source>
</evidence>
<comment type="catalytic activity">
    <reaction evidence="34">
        <text>Cs(+)(in) = Cs(+)(out)</text>
        <dbReference type="Rhea" id="RHEA:78555"/>
        <dbReference type="ChEBI" id="CHEBI:49547"/>
    </reaction>
</comment>
<comment type="catalytic activity">
    <reaction evidence="31">
        <text>L-glutamate(out) = L-glutamate(in)</text>
        <dbReference type="Rhea" id="RHEA:66336"/>
        <dbReference type="ChEBI" id="CHEBI:29985"/>
    </reaction>
</comment>
<evidence type="ECO:0000256" key="1">
    <source>
        <dbReference type="ARBA" id="ARBA00000309"/>
    </source>
</evidence>
<comment type="catalytic activity">
    <reaction evidence="27">
        <text>chloride(in) = chloride(out)</text>
        <dbReference type="Rhea" id="RHEA:29823"/>
        <dbReference type="ChEBI" id="CHEBI:17996"/>
    </reaction>
</comment>
<keyword evidence="23" id="KW-0325">Glycoprotein</keyword>
<proteinExistence type="inferred from homology"/>
<feature type="transmembrane region" description="Helical" evidence="38">
    <location>
        <begin position="178"/>
        <end position="203"/>
    </location>
</feature>
<evidence type="ECO:0000256" key="15">
    <source>
        <dbReference type="ARBA" id="ARBA00022826"/>
    </source>
</evidence>
<evidence type="ECO:0000256" key="28">
    <source>
        <dbReference type="ARBA" id="ARBA00034109"/>
    </source>
</evidence>
<keyword evidence="24" id="KW-0966">Cell projection</keyword>
<feature type="transmembrane region" description="Helical" evidence="38">
    <location>
        <begin position="135"/>
        <end position="157"/>
    </location>
</feature>
<dbReference type="GO" id="GO:0043005">
    <property type="term" value="C:neuron projection"/>
    <property type="evidence" value="ECO:0007669"/>
    <property type="project" value="UniProtKB-SubCell"/>
</dbReference>
<feature type="domain" description="Potassium channel" evidence="39">
    <location>
        <begin position="97"/>
        <end position="156"/>
    </location>
</feature>
<comment type="caution">
    <text evidence="40">The sequence shown here is derived from an EMBL/GenBank/DDBJ whole genome shotgun (WGS) entry which is preliminary data.</text>
</comment>
<dbReference type="SUPFAM" id="SSF81324">
    <property type="entry name" value="Voltage-gated potassium channels"/>
    <property type="match status" value="2"/>
</dbReference>
<evidence type="ECO:0000256" key="8">
    <source>
        <dbReference type="ARBA" id="ARBA00016212"/>
    </source>
</evidence>
<evidence type="ECO:0000259" key="39">
    <source>
        <dbReference type="Pfam" id="PF07885"/>
    </source>
</evidence>
<evidence type="ECO:0000256" key="4">
    <source>
        <dbReference type="ARBA" id="ARBA00004487"/>
    </source>
</evidence>
<evidence type="ECO:0000256" key="7">
    <source>
        <dbReference type="ARBA" id="ARBA00006666"/>
    </source>
</evidence>
<evidence type="ECO:0000313" key="40">
    <source>
        <dbReference type="EMBL" id="ROL49697.1"/>
    </source>
</evidence>
<evidence type="ECO:0000256" key="35">
    <source>
        <dbReference type="ARBA" id="ARBA00046361"/>
    </source>
</evidence>
<dbReference type="GO" id="GO:0030322">
    <property type="term" value="P:stabilization of membrane potential"/>
    <property type="evidence" value="ECO:0007669"/>
    <property type="project" value="TreeGrafter"/>
</dbReference>
<dbReference type="PRINTS" id="PR01333">
    <property type="entry name" value="2POREKCHANEL"/>
</dbReference>
<keyword evidence="18 38" id="KW-1133">Transmembrane helix</keyword>
<evidence type="ECO:0000256" key="32">
    <source>
        <dbReference type="ARBA" id="ARBA00044635"/>
    </source>
</evidence>
<evidence type="ECO:0000256" key="19">
    <source>
        <dbReference type="ARBA" id="ARBA00023018"/>
    </source>
</evidence>
<feature type="region of interest" description="Disordered" evidence="37">
    <location>
        <begin position="473"/>
        <end position="558"/>
    </location>
</feature>
<evidence type="ECO:0000256" key="31">
    <source>
        <dbReference type="ARBA" id="ARBA00036683"/>
    </source>
</evidence>
<keyword evidence="15" id="KW-0631">Potassium channel</keyword>
<comment type="subcellular location">
    <subcellularLocation>
        <location evidence="3">Apical cell membrane</location>
    </subcellularLocation>
    <subcellularLocation>
        <location evidence="6">Cell membrane</location>
        <topology evidence="6">Multi-pass membrane protein</topology>
    </subcellularLocation>
    <subcellularLocation>
        <location evidence="4">Cell projection</location>
        <location evidence="4">Neuron projection</location>
    </subcellularLocation>
    <subcellularLocation>
        <location evidence="5">Cytoplasmic vesicle</location>
    </subcellularLocation>
    <subcellularLocation>
        <location evidence="2">Recycling endosome</location>
    </subcellularLocation>
    <subcellularLocation>
        <location evidence="28">Synaptic cell membrane</location>
    </subcellularLocation>
</comment>
<dbReference type="GO" id="GO:0022841">
    <property type="term" value="F:potassium ion leak channel activity"/>
    <property type="evidence" value="ECO:0007669"/>
    <property type="project" value="TreeGrafter"/>
</dbReference>
<keyword evidence="13 36" id="KW-0812">Transmembrane</keyword>
<keyword evidence="11" id="KW-1017">Isopeptide bond</keyword>
<evidence type="ECO:0000256" key="11">
    <source>
        <dbReference type="ARBA" id="ARBA00022499"/>
    </source>
</evidence>
<protein>
    <recommendedName>
        <fullName evidence="8">Potassium channel subfamily K member 1</fullName>
    </recommendedName>
</protein>
<evidence type="ECO:0000256" key="34">
    <source>
        <dbReference type="ARBA" id="ARBA00044691"/>
    </source>
</evidence>